<dbReference type="EMBL" id="JADEYC010000045">
    <property type="protein sequence ID" value="MBE9376558.1"/>
    <property type="molecule type" value="Genomic_DNA"/>
</dbReference>
<evidence type="ECO:0000313" key="2">
    <source>
        <dbReference type="EMBL" id="MBE9376558.1"/>
    </source>
</evidence>
<proteinExistence type="predicted"/>
<keyword evidence="1" id="KW-0472">Membrane</keyword>
<dbReference type="InterPro" id="IPR012861">
    <property type="entry name" value="DUF1634"/>
</dbReference>
<name>A0A929BEJ2_9PSEU</name>
<feature type="transmembrane region" description="Helical" evidence="1">
    <location>
        <begin position="20"/>
        <end position="40"/>
    </location>
</feature>
<gene>
    <name evidence="2" type="ORF">IQ251_19075</name>
</gene>
<keyword evidence="1" id="KW-0812">Transmembrane</keyword>
<keyword evidence="3" id="KW-1185">Reference proteome</keyword>
<dbReference type="RefSeq" id="WP_193930384.1">
    <property type="nucleotide sequence ID" value="NZ_JADEYC010000045.1"/>
</dbReference>
<reference evidence="2" key="1">
    <citation type="submission" date="2020-10" db="EMBL/GenBank/DDBJ databases">
        <title>Diversity and distribution of actinomycetes associated with coral in the coast of Hainan.</title>
        <authorList>
            <person name="Li F."/>
        </authorList>
    </citation>
    <scope>NUCLEOTIDE SEQUENCE</scope>
    <source>
        <strain evidence="2">HNM0983</strain>
    </source>
</reference>
<dbReference type="Proteomes" id="UP000598360">
    <property type="component" value="Unassembled WGS sequence"/>
</dbReference>
<comment type="caution">
    <text evidence="2">The sequence shown here is derived from an EMBL/GenBank/DDBJ whole genome shotgun (WGS) entry which is preliminary data.</text>
</comment>
<accession>A0A929BEJ2</accession>
<dbReference type="AlphaFoldDB" id="A0A929BEJ2"/>
<sequence>MTPKDLSSTQANNLVVARSLRAVLYPALALIACGLIFALVEGEPLDAGAVELSQIVALDSTGTLLVALGVLVLACAPVVAVLAVLPRLVRTGHWTPARDAIIVLLLLTLAATI</sequence>
<feature type="transmembrane region" description="Helical" evidence="1">
    <location>
        <begin position="60"/>
        <end position="85"/>
    </location>
</feature>
<protein>
    <submittedName>
        <fullName evidence="2">DUF1634 domain-containing protein</fullName>
    </submittedName>
</protein>
<evidence type="ECO:0000313" key="3">
    <source>
        <dbReference type="Proteomes" id="UP000598360"/>
    </source>
</evidence>
<dbReference type="PROSITE" id="PS51257">
    <property type="entry name" value="PROKAR_LIPOPROTEIN"/>
    <property type="match status" value="1"/>
</dbReference>
<evidence type="ECO:0000256" key="1">
    <source>
        <dbReference type="SAM" id="Phobius"/>
    </source>
</evidence>
<dbReference type="Pfam" id="PF07843">
    <property type="entry name" value="DUF1634"/>
    <property type="match status" value="1"/>
</dbReference>
<keyword evidence="1" id="KW-1133">Transmembrane helix</keyword>
<organism evidence="2 3">
    <name type="scientific">Saccharopolyspora montiporae</name>
    <dbReference type="NCBI Taxonomy" id="2781240"/>
    <lineage>
        <taxon>Bacteria</taxon>
        <taxon>Bacillati</taxon>
        <taxon>Actinomycetota</taxon>
        <taxon>Actinomycetes</taxon>
        <taxon>Pseudonocardiales</taxon>
        <taxon>Pseudonocardiaceae</taxon>
        <taxon>Saccharopolyspora</taxon>
    </lineage>
</organism>